<comment type="caution">
    <text evidence="5">The sequence shown here is derived from an EMBL/GenBank/DDBJ whole genome shotgun (WGS) entry which is preliminary data.</text>
</comment>
<accession>A0ABW4J2W2</accession>
<dbReference type="InterPro" id="IPR001017">
    <property type="entry name" value="DH_E1"/>
</dbReference>
<comment type="cofactor">
    <cofactor evidence="1">
        <name>thiamine diphosphate</name>
        <dbReference type="ChEBI" id="CHEBI:58937"/>
    </cofactor>
</comment>
<evidence type="ECO:0000259" key="4">
    <source>
        <dbReference type="Pfam" id="PF00676"/>
    </source>
</evidence>
<evidence type="ECO:0000256" key="2">
    <source>
        <dbReference type="ARBA" id="ARBA00023002"/>
    </source>
</evidence>
<organism evidence="5 6">
    <name type="scientific">Agrilactobacillus yilanensis</name>
    <dbReference type="NCBI Taxonomy" id="2485997"/>
    <lineage>
        <taxon>Bacteria</taxon>
        <taxon>Bacillati</taxon>
        <taxon>Bacillota</taxon>
        <taxon>Bacilli</taxon>
        <taxon>Lactobacillales</taxon>
        <taxon>Lactobacillaceae</taxon>
        <taxon>Agrilactobacillus</taxon>
    </lineage>
</organism>
<dbReference type="PANTHER" id="PTHR11516">
    <property type="entry name" value="PYRUVATE DEHYDROGENASE E1 COMPONENT, ALPHA SUBUNIT BACTERIAL AND ORGANELLAR"/>
    <property type="match status" value="1"/>
</dbReference>
<keyword evidence="3" id="KW-0786">Thiamine pyrophosphate</keyword>
<keyword evidence="6" id="KW-1185">Reference proteome</keyword>
<keyword evidence="2" id="KW-0560">Oxidoreductase</keyword>
<feature type="domain" description="Dehydrogenase E1 component" evidence="4">
    <location>
        <begin position="15"/>
        <end position="312"/>
    </location>
</feature>
<sequence>MKALTNETAKAAYQKMNTIRDFEEHVRKIFAAGVIPGFVHLYAGEEAIAVAACAHLNQQDYITSTHRGHGHCIAKGCDVNGMMAEIYGKTTGLCKGKGGSMHIADLDQGMLGANGMVGGGFPIAIGAALRQQYLKTDRVVICFFGDGAANEGAFHESLNMAAIWKLPVVFVNENNGFGEATPPKYASASKTFASRAAAYDMPGEKVDGKDFMAVYNAVGQAVDRARAGEGPSLIECQTYRTYGHFEGDEQTYKFDSPEEIAFAKRDDIQEFRAYALKANLFTEAEATAVEDQAMAAVQAAVQFAEDSPLPDAQALYEDVYAD</sequence>
<dbReference type="InterPro" id="IPR050642">
    <property type="entry name" value="PDH_E1_Alpha_Subunit"/>
</dbReference>
<gene>
    <name evidence="5" type="ORF">ACFQ5M_01210</name>
</gene>
<dbReference type="InterPro" id="IPR029061">
    <property type="entry name" value="THDP-binding"/>
</dbReference>
<evidence type="ECO:0000256" key="3">
    <source>
        <dbReference type="ARBA" id="ARBA00023052"/>
    </source>
</evidence>
<protein>
    <submittedName>
        <fullName evidence="5">Thiamine pyrophosphate-dependent dehydrogenase E1 component subunit alpha</fullName>
    </submittedName>
</protein>
<dbReference type="PANTHER" id="PTHR11516:SF60">
    <property type="entry name" value="PYRUVATE DEHYDROGENASE E1 COMPONENT SUBUNIT ALPHA"/>
    <property type="match status" value="1"/>
</dbReference>
<dbReference type="CDD" id="cd02000">
    <property type="entry name" value="TPP_E1_PDC_ADC_BCADC"/>
    <property type="match status" value="1"/>
</dbReference>
<dbReference type="RefSeq" id="WP_125712363.1">
    <property type="nucleotide sequence ID" value="NZ_JBHTOP010000002.1"/>
</dbReference>
<dbReference type="Pfam" id="PF00676">
    <property type="entry name" value="E1_dh"/>
    <property type="match status" value="1"/>
</dbReference>
<dbReference type="EMBL" id="JBHTOP010000002">
    <property type="protein sequence ID" value="MFD1670707.1"/>
    <property type="molecule type" value="Genomic_DNA"/>
</dbReference>
<evidence type="ECO:0000313" key="5">
    <source>
        <dbReference type="EMBL" id="MFD1670707.1"/>
    </source>
</evidence>
<name>A0ABW4J2W2_9LACO</name>
<evidence type="ECO:0000313" key="6">
    <source>
        <dbReference type="Proteomes" id="UP001597267"/>
    </source>
</evidence>
<dbReference type="SUPFAM" id="SSF52518">
    <property type="entry name" value="Thiamin diphosphate-binding fold (THDP-binding)"/>
    <property type="match status" value="1"/>
</dbReference>
<dbReference type="Gene3D" id="3.40.50.970">
    <property type="match status" value="1"/>
</dbReference>
<dbReference type="Proteomes" id="UP001597267">
    <property type="component" value="Unassembled WGS sequence"/>
</dbReference>
<reference evidence="6" key="1">
    <citation type="journal article" date="2019" name="Int. J. Syst. Evol. Microbiol.">
        <title>The Global Catalogue of Microorganisms (GCM) 10K type strain sequencing project: providing services to taxonomists for standard genome sequencing and annotation.</title>
        <authorList>
            <consortium name="The Broad Institute Genomics Platform"/>
            <consortium name="The Broad Institute Genome Sequencing Center for Infectious Disease"/>
            <person name="Wu L."/>
            <person name="Ma J."/>
        </authorList>
    </citation>
    <scope>NUCLEOTIDE SEQUENCE [LARGE SCALE GENOMIC DNA]</scope>
    <source>
        <strain evidence="6">CCM 8896</strain>
    </source>
</reference>
<proteinExistence type="predicted"/>
<evidence type="ECO:0000256" key="1">
    <source>
        <dbReference type="ARBA" id="ARBA00001964"/>
    </source>
</evidence>